<gene>
    <name evidence="2" type="ORF">DDY73_12160</name>
</gene>
<dbReference type="AlphaFoldDB" id="A0A354M5F3"/>
<dbReference type="RefSeq" id="WP_022390148.1">
    <property type="nucleotide sequence ID" value="NZ_DBFJMN010000243.1"/>
</dbReference>
<protein>
    <recommendedName>
        <fullName evidence="4">T9SS C-terminal target domain-containing protein</fullName>
    </recommendedName>
</protein>
<evidence type="ECO:0008006" key="4">
    <source>
        <dbReference type="Google" id="ProtNLM"/>
    </source>
</evidence>
<dbReference type="EMBL" id="DNWC01000158">
    <property type="protein sequence ID" value="HBJ09742.1"/>
    <property type="molecule type" value="Genomic_DNA"/>
</dbReference>
<accession>A0A354M5F3</accession>
<reference evidence="2 3" key="1">
    <citation type="journal article" date="2018" name="Nat. Biotechnol.">
        <title>A standardized bacterial taxonomy based on genome phylogeny substantially revises the tree of life.</title>
        <authorList>
            <person name="Parks D.H."/>
            <person name="Chuvochina M."/>
            <person name="Waite D.W."/>
            <person name="Rinke C."/>
            <person name="Skarshewski A."/>
            <person name="Chaumeil P.A."/>
            <person name="Hugenholtz P."/>
        </authorList>
    </citation>
    <scope>NUCLEOTIDE SEQUENCE [LARGE SCALE GENOMIC DNA]</scope>
    <source>
        <strain evidence="2">UBA11482</strain>
    </source>
</reference>
<sequence>MSQFIFSKKAWLFHAFFIFSFSIIAQTPVWTENFEYPIGDEIGKHGWLFENDNPYLKVCPGLTFEGYAGSGIGNGLQIEEENKNAARHTFPQISEGCVYVSFLVQFNSNLKSQYFFTLWDGNMPSWAGGTDTKFAFNGRIYGEKNSDFDSRLNIGLSFYDNQKAVYTTDKPVVIGETYLLVIKYEIVPGDNNDKVSLYLLDRIQDQEPEQPLLGPLSDNASKGDIYPAGLMFRASHTGQDIIVDGIRIGTTWKSIISSSSSGISKESINNRLKIKKDSQNIFITLPKEEQINIYGINGKLLFSVKGNTGINRIPILNKGLYFVTAGKEKGKVLF</sequence>
<feature type="chain" id="PRO_5016766363" description="T9SS C-terminal target domain-containing protein" evidence="1">
    <location>
        <begin position="26"/>
        <end position="334"/>
    </location>
</feature>
<organism evidence="2 3">
    <name type="scientific">Coprobacter fastidiosus</name>
    <dbReference type="NCBI Taxonomy" id="1099853"/>
    <lineage>
        <taxon>Bacteria</taxon>
        <taxon>Pseudomonadati</taxon>
        <taxon>Bacteroidota</taxon>
        <taxon>Bacteroidia</taxon>
        <taxon>Bacteroidales</taxon>
        <taxon>Barnesiellaceae</taxon>
        <taxon>Coprobacter</taxon>
    </lineage>
</organism>
<name>A0A354M5F3_9BACT</name>
<evidence type="ECO:0000256" key="1">
    <source>
        <dbReference type="SAM" id="SignalP"/>
    </source>
</evidence>
<dbReference type="Proteomes" id="UP000262954">
    <property type="component" value="Unassembled WGS sequence"/>
</dbReference>
<evidence type="ECO:0000313" key="2">
    <source>
        <dbReference type="EMBL" id="HBJ09742.1"/>
    </source>
</evidence>
<feature type="signal peptide" evidence="1">
    <location>
        <begin position="1"/>
        <end position="25"/>
    </location>
</feature>
<proteinExistence type="predicted"/>
<evidence type="ECO:0000313" key="3">
    <source>
        <dbReference type="Proteomes" id="UP000262954"/>
    </source>
</evidence>
<comment type="caution">
    <text evidence="2">The sequence shown here is derived from an EMBL/GenBank/DDBJ whole genome shotgun (WGS) entry which is preliminary data.</text>
</comment>
<keyword evidence="1" id="KW-0732">Signal</keyword>